<accession>A0A348FWG6</accession>
<evidence type="ECO:0000313" key="2">
    <source>
        <dbReference type="EMBL" id="BBF91649.1"/>
    </source>
</evidence>
<dbReference type="EMBL" id="AP018907">
    <property type="protein sequence ID" value="BBF91649.1"/>
    <property type="molecule type" value="Genomic_DNA"/>
</dbReference>
<dbReference type="KEGG" id="blag:BLTE_03340"/>
<sequence>MRSIRRATRDRVEIEAFSAKVDTGFAKENATIQRVRAPDLMQSDQVALQPLHAADDPGFSLREPRDDDTP</sequence>
<dbReference type="OrthoDB" id="10018906at2"/>
<gene>
    <name evidence="2" type="ORF">BLTE_03340</name>
</gene>
<keyword evidence="3" id="KW-1185">Reference proteome</keyword>
<evidence type="ECO:0000313" key="3">
    <source>
        <dbReference type="Proteomes" id="UP000266934"/>
    </source>
</evidence>
<protein>
    <submittedName>
        <fullName evidence="2">Uncharacterized protein</fullName>
    </submittedName>
</protein>
<dbReference type="AlphaFoldDB" id="A0A348FWG6"/>
<dbReference type="Proteomes" id="UP000266934">
    <property type="component" value="Chromosome"/>
</dbReference>
<organism evidence="2 3">
    <name type="scientific">Blastochloris tepida</name>
    <dbReference type="NCBI Taxonomy" id="2233851"/>
    <lineage>
        <taxon>Bacteria</taxon>
        <taxon>Pseudomonadati</taxon>
        <taxon>Pseudomonadota</taxon>
        <taxon>Alphaproteobacteria</taxon>
        <taxon>Hyphomicrobiales</taxon>
        <taxon>Blastochloridaceae</taxon>
        <taxon>Blastochloris</taxon>
    </lineage>
</organism>
<evidence type="ECO:0000256" key="1">
    <source>
        <dbReference type="SAM" id="MobiDB-lite"/>
    </source>
</evidence>
<proteinExistence type="predicted"/>
<dbReference type="RefSeq" id="WP_126397021.1">
    <property type="nucleotide sequence ID" value="NZ_AP018907.1"/>
</dbReference>
<reference evidence="2 3" key="1">
    <citation type="submission" date="2018-08" db="EMBL/GenBank/DDBJ databases">
        <title>Complete genome sequencing of Blastochloris tepida GI.</title>
        <authorList>
            <person name="Tsukatani Y."/>
            <person name="Mori H."/>
        </authorList>
    </citation>
    <scope>NUCLEOTIDE SEQUENCE [LARGE SCALE GENOMIC DNA]</scope>
    <source>
        <strain evidence="2 3">GI</strain>
    </source>
</reference>
<feature type="region of interest" description="Disordered" evidence="1">
    <location>
        <begin position="49"/>
        <end position="70"/>
    </location>
</feature>
<name>A0A348FWG6_9HYPH</name>